<feature type="transmembrane region" description="Helical" evidence="9">
    <location>
        <begin position="311"/>
        <end position="330"/>
    </location>
</feature>
<sequence>MAIFAMGWRRPDNIAGSSAQAIMVGFFVATGGLLFGYDTGSVNGILAMESFLYQFAGDGSVQRTPDSTPPPLPVSQQAIIVAMLSVGTVVGALLAAPIGDYFGRRRSMIAAVGVFVFGAIFQICSTNIPTLLVGRFFAGVGVGTISVLVPLYQSEMAPKWIRGTLVCAYQLFITIGLLAASIVNILTYKLNGSAAYRIPMGLQLTWACVLTLGLLVLPETPRYLVKRGQKEAAALSLSRLRRLDITHPALIEELAEIIANHEYELALGPDTYRDAFFGSPHLGRRTLTGCILQTLQQLTGINFIMYYGTSFFRQAGLGNAFTVSLIINVVNSVSTIPGLFVVESWGRRNLLMIGAAGMAVSQLIVASFATAAPSDMAQTSMQILVIFVAIYIFFFAASWGPVAWVVTSEIYPLKVRAKSMSMSTAANWILNFAIAYGSPFLAGDGQGSAQLGSRVFFVWGSFCIVAIAFVYFMVYETSKISLEQIDEMYERVPKAWQSKSFEPSWSFQQMRDFGFSESGIPPEEMTDDANGSQTGHGGDDHGDAPPQYTPHAAAGGPTSMAANTASMQSNIPATPFPAYRQNNPHRRPPPNTPAPTATERSDTISTSTSSTTAVSSSSSSDADKMLASMAHVDLSY</sequence>
<dbReference type="VEuPathDB" id="FungiDB:SPBR_06832"/>
<keyword evidence="6 9" id="KW-0472">Membrane</keyword>
<dbReference type="PANTHER" id="PTHR48022:SF40">
    <property type="entry name" value="MAJOR FACILITATOR SUPERFAMILY (MFS) PROFILE DOMAIN-CONTAINING PROTEIN"/>
    <property type="match status" value="1"/>
</dbReference>
<dbReference type="PRINTS" id="PR00171">
    <property type="entry name" value="SUGRTRNSPORT"/>
</dbReference>
<dbReference type="PROSITE" id="PS00217">
    <property type="entry name" value="SUGAR_TRANSPORT_2"/>
    <property type="match status" value="1"/>
</dbReference>
<feature type="region of interest" description="Disordered" evidence="8">
    <location>
        <begin position="516"/>
        <end position="636"/>
    </location>
</feature>
<dbReference type="NCBIfam" id="TIGR00879">
    <property type="entry name" value="SP"/>
    <property type="match status" value="1"/>
</dbReference>
<keyword evidence="3 7" id="KW-0813">Transport</keyword>
<keyword evidence="12" id="KW-1185">Reference proteome</keyword>
<reference evidence="11 12" key="1">
    <citation type="journal article" date="2014" name="BMC Genomics">
        <title>Comparative genomics of the major fungal agents of human and animal Sporotrichosis: Sporothrix schenckii and Sporothrix brasiliensis.</title>
        <authorList>
            <person name="Teixeira M.M."/>
            <person name="de Almeida L.G."/>
            <person name="Kubitschek-Barreira P."/>
            <person name="Alves F.L."/>
            <person name="Kioshima E.S."/>
            <person name="Abadio A.K."/>
            <person name="Fernandes L."/>
            <person name="Derengowski L.S."/>
            <person name="Ferreira K.S."/>
            <person name="Souza R.C."/>
            <person name="Ruiz J.C."/>
            <person name="de Andrade N.C."/>
            <person name="Paes H.C."/>
            <person name="Nicola A.M."/>
            <person name="Albuquerque P."/>
            <person name="Gerber A.L."/>
            <person name="Martins V.P."/>
            <person name="Peconick L.D."/>
            <person name="Neto A.V."/>
            <person name="Chaucanez C.B."/>
            <person name="Silva P.A."/>
            <person name="Cunha O.L."/>
            <person name="de Oliveira F.F."/>
            <person name="dos Santos T.C."/>
            <person name="Barros A.L."/>
            <person name="Soares M.A."/>
            <person name="de Oliveira L.M."/>
            <person name="Marini M.M."/>
            <person name="Villalobos-Duno H."/>
            <person name="Cunha M.M."/>
            <person name="de Hoog S."/>
            <person name="da Silveira J.F."/>
            <person name="Henrissat B."/>
            <person name="Nino-Vega G.A."/>
            <person name="Cisalpino P.S."/>
            <person name="Mora-Montes H.M."/>
            <person name="Almeida S.R."/>
            <person name="Stajich J.E."/>
            <person name="Lopes-Bezerra L.M."/>
            <person name="Vasconcelos A.T."/>
            <person name="Felipe M.S."/>
        </authorList>
    </citation>
    <scope>NUCLEOTIDE SEQUENCE [LARGE SCALE GENOMIC DNA]</scope>
    <source>
        <strain evidence="11 12">5110</strain>
    </source>
</reference>
<feature type="transmembrane region" description="Helical" evidence="9">
    <location>
        <begin position="134"/>
        <end position="152"/>
    </location>
</feature>
<dbReference type="SUPFAM" id="SSF103473">
    <property type="entry name" value="MFS general substrate transporter"/>
    <property type="match status" value="1"/>
</dbReference>
<dbReference type="InterPro" id="IPR050360">
    <property type="entry name" value="MFS_Sugar_Transporters"/>
</dbReference>
<dbReference type="GeneID" id="63680009"/>
<organism evidence="11 12">
    <name type="scientific">Sporothrix brasiliensis 5110</name>
    <dbReference type="NCBI Taxonomy" id="1398154"/>
    <lineage>
        <taxon>Eukaryota</taxon>
        <taxon>Fungi</taxon>
        <taxon>Dikarya</taxon>
        <taxon>Ascomycota</taxon>
        <taxon>Pezizomycotina</taxon>
        <taxon>Sordariomycetes</taxon>
        <taxon>Sordariomycetidae</taxon>
        <taxon>Ophiostomatales</taxon>
        <taxon>Ophiostomataceae</taxon>
        <taxon>Sporothrix</taxon>
    </lineage>
</organism>
<dbReference type="HOGENOM" id="CLU_001265_30_1_1"/>
<dbReference type="CDD" id="cd17356">
    <property type="entry name" value="MFS_HXT"/>
    <property type="match status" value="1"/>
</dbReference>
<accession>A0A0C2IGC5</accession>
<evidence type="ECO:0000256" key="9">
    <source>
        <dbReference type="SAM" id="Phobius"/>
    </source>
</evidence>
<feature type="transmembrane region" description="Helical" evidence="9">
    <location>
        <begin position="350"/>
        <end position="371"/>
    </location>
</feature>
<feature type="transmembrane region" description="Helical" evidence="9">
    <location>
        <begin position="21"/>
        <end position="37"/>
    </location>
</feature>
<evidence type="ECO:0000256" key="1">
    <source>
        <dbReference type="ARBA" id="ARBA00004141"/>
    </source>
</evidence>
<keyword evidence="4 9" id="KW-0812">Transmembrane</keyword>
<comment type="similarity">
    <text evidence="2 7">Belongs to the major facilitator superfamily. Sugar transporter (TC 2.A.1.1) family.</text>
</comment>
<evidence type="ECO:0000256" key="4">
    <source>
        <dbReference type="ARBA" id="ARBA00022692"/>
    </source>
</evidence>
<dbReference type="Pfam" id="PF00083">
    <property type="entry name" value="Sugar_tr"/>
    <property type="match status" value="1"/>
</dbReference>
<feature type="compositionally biased region" description="Low complexity" evidence="8">
    <location>
        <begin position="594"/>
        <end position="620"/>
    </location>
</feature>
<feature type="compositionally biased region" description="Polar residues" evidence="8">
    <location>
        <begin position="560"/>
        <end position="572"/>
    </location>
</feature>
<comment type="caution">
    <text evidence="11">The sequence shown here is derived from an EMBL/GenBank/DDBJ whole genome shotgun (WGS) entry which is preliminary data.</text>
</comment>
<evidence type="ECO:0000256" key="2">
    <source>
        <dbReference type="ARBA" id="ARBA00010992"/>
    </source>
</evidence>
<feature type="transmembrane region" description="Helical" evidence="9">
    <location>
        <begin position="383"/>
        <end position="405"/>
    </location>
</feature>
<evidence type="ECO:0000313" key="12">
    <source>
        <dbReference type="Proteomes" id="UP000031575"/>
    </source>
</evidence>
<dbReference type="PROSITE" id="PS50850">
    <property type="entry name" value="MFS"/>
    <property type="match status" value="1"/>
</dbReference>
<dbReference type="Proteomes" id="UP000031575">
    <property type="component" value="Unassembled WGS sequence"/>
</dbReference>
<feature type="transmembrane region" description="Helical" evidence="9">
    <location>
        <begin position="198"/>
        <end position="217"/>
    </location>
</feature>
<dbReference type="FunFam" id="1.20.1250.20:FF:000134">
    <property type="entry name" value="MFS sugar transporter protein"/>
    <property type="match status" value="1"/>
</dbReference>
<feature type="domain" description="Major facilitator superfamily (MFS) profile" evidence="10">
    <location>
        <begin position="24"/>
        <end position="478"/>
    </location>
</feature>
<dbReference type="InterPro" id="IPR003663">
    <property type="entry name" value="Sugar/inositol_transpt"/>
</dbReference>
<feature type="transmembrane region" description="Helical" evidence="9">
    <location>
        <begin position="164"/>
        <end position="186"/>
    </location>
</feature>
<keyword evidence="5 9" id="KW-1133">Transmembrane helix</keyword>
<evidence type="ECO:0000256" key="5">
    <source>
        <dbReference type="ARBA" id="ARBA00022989"/>
    </source>
</evidence>
<feature type="transmembrane region" description="Helical" evidence="9">
    <location>
        <begin position="455"/>
        <end position="474"/>
    </location>
</feature>
<dbReference type="InterPro" id="IPR020846">
    <property type="entry name" value="MFS_dom"/>
</dbReference>
<dbReference type="PANTHER" id="PTHR48022">
    <property type="entry name" value="PLASTIDIC GLUCOSE TRANSPORTER 4"/>
    <property type="match status" value="1"/>
</dbReference>
<evidence type="ECO:0000256" key="3">
    <source>
        <dbReference type="ARBA" id="ARBA00022448"/>
    </source>
</evidence>
<comment type="subcellular location">
    <subcellularLocation>
        <location evidence="1">Membrane</location>
        <topology evidence="1">Multi-pass membrane protein</topology>
    </subcellularLocation>
</comment>
<dbReference type="RefSeq" id="XP_040616251.1">
    <property type="nucleotide sequence ID" value="XM_040765088.1"/>
</dbReference>
<evidence type="ECO:0000313" key="11">
    <source>
        <dbReference type="EMBL" id="KIH88241.1"/>
    </source>
</evidence>
<feature type="transmembrane region" description="Helical" evidence="9">
    <location>
        <begin position="78"/>
        <end position="96"/>
    </location>
</feature>
<dbReference type="InterPro" id="IPR036259">
    <property type="entry name" value="MFS_trans_sf"/>
</dbReference>
<evidence type="ECO:0000256" key="7">
    <source>
        <dbReference type="RuleBase" id="RU003346"/>
    </source>
</evidence>
<dbReference type="Gene3D" id="1.20.1250.20">
    <property type="entry name" value="MFS general substrate transporter like domains"/>
    <property type="match status" value="1"/>
</dbReference>
<gene>
    <name evidence="11" type="ORF">SPBR_06832</name>
</gene>
<protein>
    <recommendedName>
        <fullName evidence="10">Major facilitator superfamily (MFS) profile domain-containing protein</fullName>
    </recommendedName>
</protein>
<name>A0A0C2IGC5_9PEZI</name>
<feature type="transmembrane region" description="Helical" evidence="9">
    <location>
        <begin position="425"/>
        <end position="443"/>
    </location>
</feature>
<evidence type="ECO:0000256" key="8">
    <source>
        <dbReference type="SAM" id="MobiDB-lite"/>
    </source>
</evidence>
<evidence type="ECO:0000259" key="10">
    <source>
        <dbReference type="PROSITE" id="PS50850"/>
    </source>
</evidence>
<dbReference type="AlphaFoldDB" id="A0A0C2IGC5"/>
<evidence type="ECO:0000256" key="6">
    <source>
        <dbReference type="ARBA" id="ARBA00023136"/>
    </source>
</evidence>
<dbReference type="PROSITE" id="PS00216">
    <property type="entry name" value="SUGAR_TRANSPORT_1"/>
    <property type="match status" value="1"/>
</dbReference>
<feature type="transmembrane region" description="Helical" evidence="9">
    <location>
        <begin position="108"/>
        <end position="128"/>
    </location>
</feature>
<dbReference type="InterPro" id="IPR005828">
    <property type="entry name" value="MFS_sugar_transport-like"/>
</dbReference>
<dbReference type="EMBL" id="AWTV01000009">
    <property type="protein sequence ID" value="KIH88241.1"/>
    <property type="molecule type" value="Genomic_DNA"/>
</dbReference>
<dbReference type="GO" id="GO:0005351">
    <property type="term" value="F:carbohydrate:proton symporter activity"/>
    <property type="evidence" value="ECO:0007669"/>
    <property type="project" value="TreeGrafter"/>
</dbReference>
<dbReference type="GO" id="GO:0016020">
    <property type="term" value="C:membrane"/>
    <property type="evidence" value="ECO:0007669"/>
    <property type="project" value="UniProtKB-SubCell"/>
</dbReference>
<dbReference type="InterPro" id="IPR005829">
    <property type="entry name" value="Sugar_transporter_CS"/>
</dbReference>
<proteinExistence type="inferred from homology"/>
<dbReference type="OrthoDB" id="6612291at2759"/>